<gene>
    <name evidence="1" type="ORF">Goklo_029480</name>
</gene>
<reference evidence="1 2" key="1">
    <citation type="journal article" date="2019" name="Genome Biol. Evol.">
        <title>Insights into the evolution of the New World diploid cottons (Gossypium, subgenus Houzingenia) based on genome sequencing.</title>
        <authorList>
            <person name="Grover C.E."/>
            <person name="Arick M.A. 2nd"/>
            <person name="Thrash A."/>
            <person name="Conover J.L."/>
            <person name="Sanders W.S."/>
            <person name="Peterson D.G."/>
            <person name="Frelichowski J.E."/>
            <person name="Scheffler J.A."/>
            <person name="Scheffler B.E."/>
            <person name="Wendel J.F."/>
        </authorList>
    </citation>
    <scope>NUCLEOTIDE SEQUENCE [LARGE SCALE GENOMIC DNA]</scope>
    <source>
        <strain evidence="1">57</strain>
        <tissue evidence="1">Leaf</tissue>
    </source>
</reference>
<dbReference type="Proteomes" id="UP000593573">
    <property type="component" value="Unassembled WGS sequence"/>
</dbReference>
<organism evidence="1 2">
    <name type="scientific">Gossypium klotzschianum</name>
    <dbReference type="NCBI Taxonomy" id="34286"/>
    <lineage>
        <taxon>Eukaryota</taxon>
        <taxon>Viridiplantae</taxon>
        <taxon>Streptophyta</taxon>
        <taxon>Embryophyta</taxon>
        <taxon>Tracheophyta</taxon>
        <taxon>Spermatophyta</taxon>
        <taxon>Magnoliopsida</taxon>
        <taxon>eudicotyledons</taxon>
        <taxon>Gunneridae</taxon>
        <taxon>Pentapetalae</taxon>
        <taxon>rosids</taxon>
        <taxon>malvids</taxon>
        <taxon>Malvales</taxon>
        <taxon>Malvaceae</taxon>
        <taxon>Malvoideae</taxon>
        <taxon>Gossypium</taxon>
    </lineage>
</organism>
<accession>A0A7J8W939</accession>
<protein>
    <submittedName>
        <fullName evidence="1">Uncharacterized protein</fullName>
    </submittedName>
</protein>
<proteinExistence type="predicted"/>
<name>A0A7J8W939_9ROSI</name>
<dbReference type="EMBL" id="JABFAB010241238">
    <property type="protein sequence ID" value="MBA0671536.1"/>
    <property type="molecule type" value="Genomic_DNA"/>
</dbReference>
<keyword evidence="2" id="KW-1185">Reference proteome</keyword>
<evidence type="ECO:0000313" key="1">
    <source>
        <dbReference type="EMBL" id="MBA0671536.1"/>
    </source>
</evidence>
<sequence length="34" mass="3889">MNTLREDSVVQYGVENIGIIVRMLEDAQSREGYC</sequence>
<evidence type="ECO:0000313" key="2">
    <source>
        <dbReference type="Proteomes" id="UP000593573"/>
    </source>
</evidence>
<dbReference type="AlphaFoldDB" id="A0A7J8W939"/>
<comment type="caution">
    <text evidence="1">The sequence shown here is derived from an EMBL/GenBank/DDBJ whole genome shotgun (WGS) entry which is preliminary data.</text>
</comment>